<dbReference type="GO" id="GO:0043047">
    <property type="term" value="F:single-stranded telomeric DNA binding"/>
    <property type="evidence" value="ECO:0007669"/>
    <property type="project" value="TreeGrafter"/>
</dbReference>
<dbReference type="GO" id="GO:0003691">
    <property type="term" value="F:double-stranded telomeric DNA binding"/>
    <property type="evidence" value="ECO:0007669"/>
    <property type="project" value="TreeGrafter"/>
</dbReference>
<dbReference type="GO" id="GO:0051880">
    <property type="term" value="F:G-quadruplex DNA binding"/>
    <property type="evidence" value="ECO:0007669"/>
    <property type="project" value="TreeGrafter"/>
</dbReference>
<accession>A0A8S5QFT6</accession>
<proteinExistence type="predicted"/>
<dbReference type="GO" id="GO:0098003">
    <property type="term" value="P:viral tail assembly"/>
    <property type="evidence" value="ECO:0007669"/>
    <property type="project" value="UniProtKB-KW"/>
</dbReference>
<reference evidence="4" key="1">
    <citation type="journal article" date="2021" name="Proc. Natl. Acad. Sci. U.S.A.">
        <title>A Catalog of Tens of Thousands of Viruses from Human Metagenomes Reveals Hidden Associations with Chronic Diseases.</title>
        <authorList>
            <person name="Tisza M.J."/>
            <person name="Buck C.B."/>
        </authorList>
    </citation>
    <scope>NUCLEOTIDE SEQUENCE</scope>
    <source>
        <strain evidence="4">Ctr8v12</strain>
    </source>
</reference>
<organism evidence="4">
    <name type="scientific">Siphoviridae sp. ctr8v12</name>
    <dbReference type="NCBI Taxonomy" id="2825685"/>
    <lineage>
        <taxon>Viruses</taxon>
        <taxon>Duplodnaviria</taxon>
        <taxon>Heunggongvirae</taxon>
        <taxon>Uroviricota</taxon>
        <taxon>Caudoviricetes</taxon>
    </lineage>
</organism>
<keyword evidence="1" id="KW-1188">Viral release from host cell</keyword>
<keyword evidence="1" id="KW-1245">Viral tail assembly</keyword>
<keyword evidence="2" id="KW-0175">Coiled coil</keyword>
<dbReference type="GO" id="GO:0000722">
    <property type="term" value="P:telomere maintenance via recombination"/>
    <property type="evidence" value="ECO:0007669"/>
    <property type="project" value="TreeGrafter"/>
</dbReference>
<feature type="coiled-coil region" evidence="2">
    <location>
        <begin position="70"/>
        <end position="163"/>
    </location>
</feature>
<feature type="coiled-coil region" evidence="2">
    <location>
        <begin position="580"/>
        <end position="770"/>
    </location>
</feature>
<feature type="coiled-coil region" evidence="2">
    <location>
        <begin position="960"/>
        <end position="1007"/>
    </location>
</feature>
<evidence type="ECO:0000313" key="4">
    <source>
        <dbReference type="EMBL" id="DAE17944.1"/>
    </source>
</evidence>
<sequence>MATLYFKVSSDWEEVVRLRQECERLEAQLKKMDSRTAPAATKALETQLASTKQQMMGLVTEAAKVGAAMENDLKRKIDSATKASDELSEEIIKQRKIIRETQEDVRQLSEQYTKVGKYSPQSTATLNQLNRAKAALNEQRYALGELQDQQARNRIEVRQLTREYKEFSQGTDKATVTVDALMSSLKRTAAEIGGFATIKKFSSDVIDATGKMQQLQVALSTILQDKNKADQLIAEIVQFAAKTPFNLDDVATGAKQLLAYGSSAETVVDELSMLGDVASGLQIPIGQLIYLYGTLRTQGRAMTVDIRQFAGRGIPIYEELAKVLGVAKDQVAALVTEGKVGFAEVEQAFKNMTSEGGMFNNLMENSAGTWPQRLSNIQDTLFQKLNDFGNKYKEVFEFGIGTTEELVEHLDDVISVIGSLIAAYGTYKAAVITTSAIQKASGFIESVRLIAMYRKELGLATAAQQAFNIAAKSNVYVVLLSALVGIGTAVYMFTKRTQEATAAQEALNSVNKKADEEFSKQAATIDRLTGVLKSETSSLNQKKKALNELQVIVPSYNANLSEEGKLINANTEAIKAYLTQLEKQIKLKAAQEELEELYRKKRLQEKNVQTQQKNYKQVKEQNPIGVVYGGDAGIEAQRHSLNRISNAEKALSKANNELKDTQTQIVSLEKEIEQTSLSSSKNQPQSTISKELETVTNKIKTLKQEIADIRSGKVQVEAGKTVESVIKAKEKELKSANETLETLTGSKPQTTNQENTISQQQDRISELERKNTTDRIRQQEDLENKVAQSRIDAMDEGFEKEKAQMELNHKKELQEIGRQRQDYINAIIQMEKEAFDAKEKLKASKDKNYKPKAFDSSTVSVDTSAFNMMGKETRERQKMEIADFYKDSLSEYQDYATKYNATREKFAKERERYKNAGASGAQLKEIDYQEEETLKAIDNEFASREESFNSWADNVIDLSLEKLRELLNQAYQEMMNMEISDPDNPDLAGKRAKVDTLRNALEKKKIEEEVSPGKSTKDWDKLYKVLTDVNDVFEEIGDTVGGTFGEIISLAGGIASSSLQAVGAIKAINAEMSALDKASTVLAAISAGMKIISGIGGFFKEKFGADYSEYEALKSQYDTLIDIWDQLIDKKMEYIDIDYGIEAQKAADEAARLVNVQIERQRQLIKQLASSGSSAGSHSLGYRINDRLTAEDYERISGLVGEKITAEYQLWDLSSEQMEKLLTDERLVSVLGEVNGEFIDYIQNIADYGEQLEEIAQKEKEALTGIGLDEFKSGYVDLLSDLDSTNEEFADNFEKYLQNAIFSSLIANKYKEEIESLYNQWAADSESGGKLTPEEAERLRQEQKELDEKLLAEREQLMNDFGWKTSGVASDRQASSAVKVQASQESVNETNGRLTAIQETGYRIENANQQQAIAITELKGSISGLLSKMGGMYNISDETRTILANSYLELQQIRENTGEIVKPIKQMQKDMEEVKRNTSRL</sequence>
<dbReference type="GO" id="GO:0006302">
    <property type="term" value="P:double-strand break repair"/>
    <property type="evidence" value="ECO:0007669"/>
    <property type="project" value="TreeGrafter"/>
</dbReference>
<dbReference type="EMBL" id="BK015649">
    <property type="protein sequence ID" value="DAE17944.1"/>
    <property type="molecule type" value="Genomic_DNA"/>
</dbReference>
<name>A0A8S5QFT6_9CAUD</name>
<evidence type="ECO:0000259" key="3">
    <source>
        <dbReference type="Pfam" id="PF20155"/>
    </source>
</evidence>
<feature type="domain" description="Tape measure protein N-terminal" evidence="3">
    <location>
        <begin position="205"/>
        <end position="388"/>
    </location>
</feature>
<dbReference type="PANTHER" id="PTHR18867:SF12">
    <property type="entry name" value="DNA REPAIR PROTEIN RAD50"/>
    <property type="match status" value="1"/>
</dbReference>
<dbReference type="InterPro" id="IPR013491">
    <property type="entry name" value="Tape_meas_N"/>
</dbReference>
<evidence type="ECO:0000256" key="2">
    <source>
        <dbReference type="SAM" id="Coils"/>
    </source>
</evidence>
<evidence type="ECO:0000256" key="1">
    <source>
        <dbReference type="ARBA" id="ARBA00022465"/>
    </source>
</evidence>
<dbReference type="PANTHER" id="PTHR18867">
    <property type="entry name" value="RAD50"/>
    <property type="match status" value="1"/>
</dbReference>
<protein>
    <submittedName>
        <fullName evidence="4">Tail tape measure protein</fullName>
    </submittedName>
</protein>
<dbReference type="Pfam" id="PF20155">
    <property type="entry name" value="TMP_3"/>
    <property type="match status" value="1"/>
</dbReference>
<feature type="coiled-coil region" evidence="2">
    <location>
        <begin position="813"/>
        <end position="847"/>
    </location>
</feature>